<dbReference type="Proteomes" id="UP000614334">
    <property type="component" value="Unassembled WGS sequence"/>
</dbReference>
<keyword evidence="3 7" id="KW-0812">Transmembrane</keyword>
<protein>
    <recommendedName>
        <fullName evidence="7">Transmembrane 9 superfamily member</fullName>
    </recommendedName>
</protein>
<feature type="transmembrane region" description="Helical" evidence="7">
    <location>
        <begin position="218"/>
        <end position="240"/>
    </location>
</feature>
<keyword evidence="5 7" id="KW-1133">Transmembrane helix</keyword>
<keyword evidence="6 7" id="KW-0472">Membrane</keyword>
<dbReference type="PANTHER" id="PTHR10766:SF111">
    <property type="entry name" value="TRANSMEMBRANE 9 SUPERFAMILY MEMBER 2"/>
    <property type="match status" value="1"/>
</dbReference>
<proteinExistence type="inferred from homology"/>
<comment type="caution">
    <text evidence="7">Lacks conserved residue(s) required for the propagation of feature annotation.</text>
</comment>
<comment type="similarity">
    <text evidence="2 7">Belongs to the nonaspanin (TM9SF) (TC 9.A.2) family.</text>
</comment>
<keyword evidence="4 7" id="KW-0732">Signal</keyword>
<evidence type="ECO:0000256" key="6">
    <source>
        <dbReference type="ARBA" id="ARBA00023136"/>
    </source>
</evidence>
<feature type="transmembrane region" description="Helical" evidence="7">
    <location>
        <begin position="280"/>
        <end position="300"/>
    </location>
</feature>
<gene>
    <name evidence="8" type="ORF">RHS01_03821</name>
</gene>
<evidence type="ECO:0000256" key="3">
    <source>
        <dbReference type="ARBA" id="ARBA00022692"/>
    </source>
</evidence>
<dbReference type="InterPro" id="IPR004240">
    <property type="entry name" value="EMP70"/>
</dbReference>
<dbReference type="GO" id="GO:0072657">
    <property type="term" value="P:protein localization to membrane"/>
    <property type="evidence" value="ECO:0007669"/>
    <property type="project" value="TreeGrafter"/>
</dbReference>
<evidence type="ECO:0000256" key="2">
    <source>
        <dbReference type="ARBA" id="ARBA00005227"/>
    </source>
</evidence>
<dbReference type="GO" id="GO:0005737">
    <property type="term" value="C:cytoplasm"/>
    <property type="evidence" value="ECO:0007669"/>
    <property type="project" value="UniProtKB-ARBA"/>
</dbReference>
<dbReference type="EMBL" id="JACYCF010000005">
    <property type="protein sequence ID" value="KAF8757063.1"/>
    <property type="molecule type" value="Genomic_DNA"/>
</dbReference>
<dbReference type="GO" id="GO:0016020">
    <property type="term" value="C:membrane"/>
    <property type="evidence" value="ECO:0007669"/>
    <property type="project" value="UniProtKB-SubCell"/>
</dbReference>
<feature type="signal peptide" evidence="7">
    <location>
        <begin position="1"/>
        <end position="21"/>
    </location>
</feature>
<evidence type="ECO:0000256" key="7">
    <source>
        <dbReference type="RuleBase" id="RU363079"/>
    </source>
</evidence>
<feature type="chain" id="PRO_5034422251" description="Transmembrane 9 superfamily member" evidence="7">
    <location>
        <begin position="22"/>
        <end position="304"/>
    </location>
</feature>
<evidence type="ECO:0000313" key="8">
    <source>
        <dbReference type="EMBL" id="KAF8757063.1"/>
    </source>
</evidence>
<name>A0A8H7IDZ1_9AGAM</name>
<sequence length="304" mass="34250">MAATLWAAALAASSLITSANAFYLPGTAPRDYHVNDRVPLYVNALTPMVLSADSKLFTMLKNESCMPICTATVPAKDAKFINDRIREDYAINWLVDGLPAAEMKEDERTKEIFYDMGFNLGDDEREEFKTNPALHNHYDIVLNYHTRDNVNYRVVGVVVWPRSIAHSSAKTLDCAAKKPRPLVLAEDQENSVTYSYTIHWRLHDGTIICIFSTAKIHWFSLINSLVIVIFLCVMVSMILVRTVSRDISRYNAIDLSEDVQEDFGWKLVHGEVFRSPRFPMVLSVLVGNGAQLCVMVGVTLSRLL</sequence>
<comment type="caution">
    <text evidence="8">The sequence shown here is derived from an EMBL/GenBank/DDBJ whole genome shotgun (WGS) entry which is preliminary data.</text>
</comment>
<dbReference type="PANTHER" id="PTHR10766">
    <property type="entry name" value="TRANSMEMBRANE 9 SUPERFAMILY PROTEIN"/>
    <property type="match status" value="1"/>
</dbReference>
<dbReference type="GO" id="GO:0007034">
    <property type="term" value="P:vacuolar transport"/>
    <property type="evidence" value="ECO:0007669"/>
    <property type="project" value="TreeGrafter"/>
</dbReference>
<reference evidence="8" key="1">
    <citation type="submission" date="2020-09" db="EMBL/GenBank/DDBJ databases">
        <title>Comparative genome analyses of four rice-infecting Rhizoctonia solani isolates reveal extensive enrichment of homogalacturonan modification genes.</title>
        <authorList>
            <person name="Lee D.-Y."/>
            <person name="Jeon J."/>
            <person name="Kim K.-T."/>
            <person name="Cheong K."/>
            <person name="Song H."/>
            <person name="Choi G."/>
            <person name="Ko J."/>
            <person name="Opiyo S.O."/>
            <person name="Zuo S."/>
            <person name="Madhav S."/>
            <person name="Lee Y.-H."/>
            <person name="Wang G.-L."/>
        </authorList>
    </citation>
    <scope>NUCLEOTIDE SEQUENCE</scope>
    <source>
        <strain evidence="8">AG1-IA B2</strain>
    </source>
</reference>
<accession>A0A8H7IDZ1</accession>
<evidence type="ECO:0000313" key="9">
    <source>
        <dbReference type="Proteomes" id="UP000614334"/>
    </source>
</evidence>
<comment type="subcellular location">
    <subcellularLocation>
        <location evidence="1">Membrane</location>
        <topology evidence="1">Multi-pass membrane protein</topology>
    </subcellularLocation>
</comment>
<evidence type="ECO:0000256" key="5">
    <source>
        <dbReference type="ARBA" id="ARBA00022989"/>
    </source>
</evidence>
<dbReference type="AlphaFoldDB" id="A0A8H7IDZ1"/>
<organism evidence="8 9">
    <name type="scientific">Rhizoctonia solani</name>
    <dbReference type="NCBI Taxonomy" id="456999"/>
    <lineage>
        <taxon>Eukaryota</taxon>
        <taxon>Fungi</taxon>
        <taxon>Dikarya</taxon>
        <taxon>Basidiomycota</taxon>
        <taxon>Agaricomycotina</taxon>
        <taxon>Agaricomycetes</taxon>
        <taxon>Cantharellales</taxon>
        <taxon>Ceratobasidiaceae</taxon>
        <taxon>Rhizoctonia</taxon>
    </lineage>
</organism>
<evidence type="ECO:0000256" key="4">
    <source>
        <dbReference type="ARBA" id="ARBA00022729"/>
    </source>
</evidence>
<dbReference type="Pfam" id="PF02990">
    <property type="entry name" value="EMP70"/>
    <property type="match status" value="1"/>
</dbReference>
<evidence type="ECO:0000256" key="1">
    <source>
        <dbReference type="ARBA" id="ARBA00004141"/>
    </source>
</evidence>